<evidence type="ECO:0000256" key="3">
    <source>
        <dbReference type="ARBA" id="ARBA00008346"/>
    </source>
</evidence>
<comment type="cofactor">
    <cofactor evidence="1 10">
        <name>Mg(2+)</name>
        <dbReference type="ChEBI" id="CHEBI:18420"/>
    </cofactor>
</comment>
<name>A0A5C5XEW0_9PLAN</name>
<dbReference type="EMBL" id="SJPG01000001">
    <property type="protein sequence ID" value="TWT61530.1"/>
    <property type="molecule type" value="Genomic_DNA"/>
</dbReference>
<reference evidence="12 13" key="1">
    <citation type="submission" date="2019-02" db="EMBL/GenBank/DDBJ databases">
        <title>Deep-cultivation of Planctomycetes and their phenomic and genomic characterization uncovers novel biology.</title>
        <authorList>
            <person name="Wiegand S."/>
            <person name="Jogler M."/>
            <person name="Boedeker C."/>
            <person name="Pinto D."/>
            <person name="Vollmers J."/>
            <person name="Rivas-Marin E."/>
            <person name="Kohn T."/>
            <person name="Peeters S.H."/>
            <person name="Heuer A."/>
            <person name="Rast P."/>
            <person name="Oberbeckmann S."/>
            <person name="Bunk B."/>
            <person name="Jeske O."/>
            <person name="Meyerdierks A."/>
            <person name="Storesund J.E."/>
            <person name="Kallscheuer N."/>
            <person name="Luecker S."/>
            <person name="Lage O.M."/>
            <person name="Pohl T."/>
            <person name="Merkel B.J."/>
            <person name="Hornburger P."/>
            <person name="Mueller R.-W."/>
            <person name="Bruemmer F."/>
            <person name="Labrenz M."/>
            <person name="Spormann A.M."/>
            <person name="Op Den Camp H."/>
            <person name="Overmann J."/>
            <person name="Amann R."/>
            <person name="Jetten M.S.M."/>
            <person name="Mascher T."/>
            <person name="Medema M.H."/>
            <person name="Devos D.P."/>
            <person name="Kaster A.-K."/>
            <person name="Ovreas L."/>
            <person name="Rohde M."/>
            <person name="Galperin M.Y."/>
            <person name="Jogler C."/>
        </authorList>
    </citation>
    <scope>NUCLEOTIDE SEQUENCE [LARGE SCALE GENOMIC DNA]</scope>
    <source>
        <strain evidence="12 13">Pan54</strain>
    </source>
</reference>
<evidence type="ECO:0000256" key="7">
    <source>
        <dbReference type="ARBA" id="ARBA00023239"/>
    </source>
</evidence>
<dbReference type="GO" id="GO:0000287">
    <property type="term" value="F:magnesium ion binding"/>
    <property type="evidence" value="ECO:0007669"/>
    <property type="project" value="UniProtKB-UniRule"/>
</dbReference>
<dbReference type="Gene3D" id="1.20.1440.90">
    <property type="entry name" value="Phosphoenolpyruvate/pyruvate domain"/>
    <property type="match status" value="1"/>
</dbReference>
<dbReference type="GO" id="GO:0006107">
    <property type="term" value="P:oxaloacetate metabolic process"/>
    <property type="evidence" value="ECO:0007669"/>
    <property type="project" value="UniProtKB-UniRule"/>
</dbReference>
<dbReference type="GO" id="GO:0008964">
    <property type="term" value="F:phosphoenolpyruvate carboxylase activity"/>
    <property type="evidence" value="ECO:0007669"/>
    <property type="project" value="UniProtKB-UniRule"/>
</dbReference>
<dbReference type="GO" id="GO:0015977">
    <property type="term" value="P:carbon fixation"/>
    <property type="evidence" value="ECO:0007669"/>
    <property type="project" value="UniProtKB-UniRule"/>
</dbReference>
<evidence type="ECO:0000256" key="11">
    <source>
        <dbReference type="PROSITE-ProRule" id="PRU10112"/>
    </source>
</evidence>
<keyword evidence="13" id="KW-1185">Reference proteome</keyword>
<evidence type="ECO:0000256" key="4">
    <source>
        <dbReference type="ARBA" id="ARBA00012305"/>
    </source>
</evidence>
<gene>
    <name evidence="10 12" type="primary">ppc</name>
    <name evidence="12" type="ORF">Pan54_22660</name>
</gene>
<organism evidence="12 13">
    <name type="scientific">Rubinisphaera italica</name>
    <dbReference type="NCBI Taxonomy" id="2527969"/>
    <lineage>
        <taxon>Bacteria</taxon>
        <taxon>Pseudomonadati</taxon>
        <taxon>Planctomycetota</taxon>
        <taxon>Planctomycetia</taxon>
        <taxon>Planctomycetales</taxon>
        <taxon>Planctomycetaceae</taxon>
        <taxon>Rubinisphaera</taxon>
    </lineage>
</organism>
<dbReference type="NCBIfam" id="NF000584">
    <property type="entry name" value="PRK00009.1"/>
    <property type="match status" value="1"/>
</dbReference>
<feature type="active site" evidence="10">
    <location>
        <position position="144"/>
    </location>
</feature>
<evidence type="ECO:0000256" key="9">
    <source>
        <dbReference type="ARBA" id="ARBA00048995"/>
    </source>
</evidence>
<keyword evidence="7 10" id="KW-0456">Lyase</keyword>
<dbReference type="InterPro" id="IPR021135">
    <property type="entry name" value="PEP_COase"/>
</dbReference>
<dbReference type="RefSeq" id="WP_146503509.1">
    <property type="nucleotide sequence ID" value="NZ_SJPG01000001.1"/>
</dbReference>
<evidence type="ECO:0000256" key="10">
    <source>
        <dbReference type="HAMAP-Rule" id="MF_00595"/>
    </source>
</evidence>
<keyword evidence="8 10" id="KW-0120">Carbon dioxide fixation</keyword>
<sequence>MEHIKDAELRDEINYLGNILGDTIRDIAGDEALAIVEDLRRMAWDRRVGVQDAGQRMSERITNLNNAQIQIVLRAFSLFLDLLNLVEDRRRVRVLRDRARHAYPHPHSESIRAAIADLKEAGKSAGEIQSIVDHLHIELVFTAHPTDAKRKSVRSKLTRIRSIMGQLDSALTSEERDDAEVAIRGEIEMLWQTDFIRPWRPTVMQEVGRGLSFKPVLWKEVPKISRELSRGLRENYGEEIQLTRPCVTFGSWIGGDRDGHPGVTSEITRQTLTWLREEAIALQLKRCDGLMGALSLSLSNHSTVSPLESSVAERVQRFPDLELRTSRIPPGEVYRRWLAIIRWRLEQTNQPTVAEAGYQSADEFLNDVELMTSEMNGHPGMKFALEDLTSWQSQIKTFGLNLAKLDVRQNAKVHREVINELLKELGLCEDPETLDETARLNLLADTLETQLLKSSITVSDTVRECLNTFQVLHEASQQFSEAALGMLVISMTAVPSDVLSVLWLWKQTSIDADSCVPPIVPLLETIGDLEHGPAILSGMLEIPAYRETVRKQGNQQVIMLGYSDSTKDGGYLTACWSLFQAQRNLVEVASKFGVELTFFHGRGGSLGRGGGPAARSILSLPRGTFHGSLRLTEQGEVLADRYDDPAIARRHLEQVVWSSLLAASEPASHDANDWHELMDQISQTSFSFYRELLEQQDFVEFFRLATPVSEIEQLPIGSRPSRRIPGGGLSDLRAIPWVFSWTQTRCLLPAWYGMGAALQPLLDEESTRSKLIAMFRDWPFFRALVENAELALAKSDMSIAARYADLATGKPSLEQIATMIDKEFAMSKQAVLQLTGNNGLLDGTPWLKESIRVRNRFIDPLNLIQIELLRRGRRSNLSEEESEELRHLTRLSINGVVAGMRTSG</sequence>
<dbReference type="GO" id="GO:0006099">
    <property type="term" value="P:tricarboxylic acid cycle"/>
    <property type="evidence" value="ECO:0007669"/>
    <property type="project" value="InterPro"/>
</dbReference>
<protein>
    <recommendedName>
        <fullName evidence="5 10">Phosphoenolpyruvate carboxylase</fullName>
        <shortName evidence="10">PEPC</shortName>
        <shortName evidence="10">PEPCase</shortName>
        <ecNumber evidence="4 10">4.1.1.31</ecNumber>
    </recommendedName>
</protein>
<proteinExistence type="inferred from homology"/>
<dbReference type="HAMAP" id="MF_00595">
    <property type="entry name" value="PEPcase_type1"/>
    <property type="match status" value="1"/>
</dbReference>
<comment type="function">
    <text evidence="2 10">Forms oxaloacetate, a four-carbon dicarboxylic acid source for the tricarboxylic acid cycle.</text>
</comment>
<dbReference type="Pfam" id="PF00311">
    <property type="entry name" value="PEPcase"/>
    <property type="match status" value="1"/>
</dbReference>
<dbReference type="PROSITE" id="PS00393">
    <property type="entry name" value="PEPCASE_2"/>
    <property type="match status" value="1"/>
</dbReference>
<comment type="subunit">
    <text evidence="10">Homotetramer.</text>
</comment>
<dbReference type="InterPro" id="IPR033129">
    <property type="entry name" value="PEPCASE_His_AS"/>
</dbReference>
<dbReference type="PRINTS" id="PR00150">
    <property type="entry name" value="PEPCARBXLASE"/>
</dbReference>
<evidence type="ECO:0000256" key="5">
    <source>
        <dbReference type="ARBA" id="ARBA00022419"/>
    </source>
</evidence>
<comment type="similarity">
    <text evidence="3 10">Belongs to the PEPCase type 1 family.</text>
</comment>
<dbReference type="InterPro" id="IPR022805">
    <property type="entry name" value="PEP_COase_bac/pln-type"/>
</dbReference>
<evidence type="ECO:0000256" key="6">
    <source>
        <dbReference type="ARBA" id="ARBA00022842"/>
    </source>
</evidence>
<dbReference type="GO" id="GO:0005829">
    <property type="term" value="C:cytosol"/>
    <property type="evidence" value="ECO:0007669"/>
    <property type="project" value="TreeGrafter"/>
</dbReference>
<keyword evidence="6 10" id="KW-0460">Magnesium</keyword>
<dbReference type="Proteomes" id="UP000316095">
    <property type="component" value="Unassembled WGS sequence"/>
</dbReference>
<comment type="catalytic activity">
    <reaction evidence="9 10">
        <text>oxaloacetate + phosphate = phosphoenolpyruvate + hydrogencarbonate</text>
        <dbReference type="Rhea" id="RHEA:28370"/>
        <dbReference type="ChEBI" id="CHEBI:16452"/>
        <dbReference type="ChEBI" id="CHEBI:17544"/>
        <dbReference type="ChEBI" id="CHEBI:43474"/>
        <dbReference type="ChEBI" id="CHEBI:58702"/>
        <dbReference type="EC" id="4.1.1.31"/>
    </reaction>
</comment>
<dbReference type="AlphaFoldDB" id="A0A5C5XEW0"/>
<feature type="active site" evidence="10 11">
    <location>
        <position position="567"/>
    </location>
</feature>
<evidence type="ECO:0000256" key="2">
    <source>
        <dbReference type="ARBA" id="ARBA00003670"/>
    </source>
</evidence>
<evidence type="ECO:0000256" key="1">
    <source>
        <dbReference type="ARBA" id="ARBA00001946"/>
    </source>
</evidence>
<dbReference type="PANTHER" id="PTHR30523:SF6">
    <property type="entry name" value="PHOSPHOENOLPYRUVATE CARBOXYLASE"/>
    <property type="match status" value="1"/>
</dbReference>
<dbReference type="OrthoDB" id="9768133at2"/>
<comment type="caution">
    <text evidence="12">The sequence shown here is derived from an EMBL/GenBank/DDBJ whole genome shotgun (WGS) entry which is preliminary data.</text>
</comment>
<dbReference type="InterPro" id="IPR015813">
    <property type="entry name" value="Pyrv/PenolPyrv_kinase-like_dom"/>
</dbReference>
<evidence type="ECO:0000256" key="8">
    <source>
        <dbReference type="ARBA" id="ARBA00023300"/>
    </source>
</evidence>
<dbReference type="SUPFAM" id="SSF51621">
    <property type="entry name" value="Phosphoenolpyruvate/pyruvate domain"/>
    <property type="match status" value="1"/>
</dbReference>
<evidence type="ECO:0000313" key="12">
    <source>
        <dbReference type="EMBL" id="TWT61530.1"/>
    </source>
</evidence>
<keyword evidence="12" id="KW-0670">Pyruvate</keyword>
<accession>A0A5C5XEW0</accession>
<dbReference type="PANTHER" id="PTHR30523">
    <property type="entry name" value="PHOSPHOENOLPYRUVATE CARBOXYLASE"/>
    <property type="match status" value="1"/>
</dbReference>
<dbReference type="EC" id="4.1.1.31" evidence="4 10"/>
<evidence type="ECO:0000313" key="13">
    <source>
        <dbReference type="Proteomes" id="UP000316095"/>
    </source>
</evidence>